<accession>A0A6J6G7U8</accession>
<feature type="domain" description="DUF3566" evidence="2">
    <location>
        <begin position="15"/>
        <end position="123"/>
    </location>
</feature>
<organism evidence="3">
    <name type="scientific">freshwater metagenome</name>
    <dbReference type="NCBI Taxonomy" id="449393"/>
    <lineage>
        <taxon>unclassified sequences</taxon>
        <taxon>metagenomes</taxon>
        <taxon>ecological metagenomes</taxon>
    </lineage>
</organism>
<keyword evidence="1" id="KW-1133">Transmembrane helix</keyword>
<keyword evidence="1" id="KW-0472">Membrane</keyword>
<sequence>MPTNVSSPAPRHRVRKVTRVIRDLDVWSVFKVAAVFHAALYVVLLITGVLLWNVGSATGTINNLESFFASFGWDSFSFKGGELFQSSALFGLFAIIGGTGIWVLAAVVFNLITELVGGIRVTVLEEEVVARTVEADPTQR</sequence>
<gene>
    <name evidence="3" type="ORF">UFOPK1808_00399</name>
</gene>
<proteinExistence type="predicted"/>
<dbReference type="EMBL" id="CAEZUL010000029">
    <property type="protein sequence ID" value="CAB4595254.1"/>
    <property type="molecule type" value="Genomic_DNA"/>
</dbReference>
<dbReference type="AlphaFoldDB" id="A0A6J6G7U8"/>
<name>A0A6J6G7U8_9ZZZZ</name>
<evidence type="ECO:0000256" key="1">
    <source>
        <dbReference type="SAM" id="Phobius"/>
    </source>
</evidence>
<dbReference type="Pfam" id="PF12089">
    <property type="entry name" value="DUF3566"/>
    <property type="match status" value="1"/>
</dbReference>
<dbReference type="InterPro" id="IPR021949">
    <property type="entry name" value="DUF3566_TM"/>
</dbReference>
<evidence type="ECO:0000259" key="2">
    <source>
        <dbReference type="Pfam" id="PF12089"/>
    </source>
</evidence>
<feature type="transmembrane region" description="Helical" evidence="1">
    <location>
        <begin position="29"/>
        <end position="52"/>
    </location>
</feature>
<protein>
    <submittedName>
        <fullName evidence="3">Unannotated protein</fullName>
    </submittedName>
</protein>
<evidence type="ECO:0000313" key="3">
    <source>
        <dbReference type="EMBL" id="CAB4595254.1"/>
    </source>
</evidence>
<reference evidence="3" key="1">
    <citation type="submission" date="2020-05" db="EMBL/GenBank/DDBJ databases">
        <authorList>
            <person name="Chiriac C."/>
            <person name="Salcher M."/>
            <person name="Ghai R."/>
            <person name="Kavagutti S V."/>
        </authorList>
    </citation>
    <scope>NUCLEOTIDE SEQUENCE</scope>
</reference>
<feature type="transmembrane region" description="Helical" evidence="1">
    <location>
        <begin position="88"/>
        <end position="112"/>
    </location>
</feature>
<keyword evidence="1" id="KW-0812">Transmembrane</keyword>